<reference evidence="8 10" key="2">
    <citation type="submission" date="2018-10" db="EMBL/GenBank/DDBJ databases">
        <title>Bradyrhizobium sp. nov., effective nodules isolated from peanut in China.</title>
        <authorList>
            <person name="Li Y."/>
        </authorList>
    </citation>
    <scope>NUCLEOTIDE SEQUENCE [LARGE SCALE GENOMIC DNA]</scope>
    <source>
        <strain evidence="8 10">CCBAU 53426</strain>
    </source>
</reference>
<name>A0AAE5X8N6_9BRAD</name>
<dbReference type="CDD" id="cd08498">
    <property type="entry name" value="PBP2_NikA_DppA_OppA_like_2"/>
    <property type="match status" value="1"/>
</dbReference>
<protein>
    <submittedName>
        <fullName evidence="7">ABC transporter substrate-binding protein</fullName>
    </submittedName>
</protein>
<dbReference type="Pfam" id="PF00496">
    <property type="entry name" value="SBP_bac_5"/>
    <property type="match status" value="1"/>
</dbReference>
<keyword evidence="3" id="KW-0813">Transport</keyword>
<gene>
    <name evidence="8" type="ORF">EAS56_37135</name>
    <name evidence="7" type="ORF">XH91_35730</name>
</gene>
<keyword evidence="10" id="KW-1185">Reference proteome</keyword>
<dbReference type="GO" id="GO:1904680">
    <property type="term" value="F:peptide transmembrane transporter activity"/>
    <property type="evidence" value="ECO:0007669"/>
    <property type="project" value="TreeGrafter"/>
</dbReference>
<evidence type="ECO:0000259" key="6">
    <source>
        <dbReference type="Pfam" id="PF00496"/>
    </source>
</evidence>
<dbReference type="Gene3D" id="3.90.76.10">
    <property type="entry name" value="Dipeptide-binding Protein, Domain 1"/>
    <property type="match status" value="1"/>
</dbReference>
<dbReference type="EMBL" id="RDQZ01000059">
    <property type="protein sequence ID" value="RXH04275.1"/>
    <property type="molecule type" value="Genomic_DNA"/>
</dbReference>
<dbReference type="PANTHER" id="PTHR30290:SF9">
    <property type="entry name" value="OLIGOPEPTIDE-BINDING PROTEIN APPA"/>
    <property type="match status" value="1"/>
</dbReference>
<feature type="chain" id="PRO_5042201405" evidence="5">
    <location>
        <begin position="42"/>
        <end position="541"/>
    </location>
</feature>
<comment type="subcellular location">
    <subcellularLocation>
        <location evidence="1">Periplasm</location>
    </subcellularLocation>
</comment>
<dbReference type="Gene3D" id="3.10.105.10">
    <property type="entry name" value="Dipeptide-binding Protein, Domain 3"/>
    <property type="match status" value="1"/>
</dbReference>
<dbReference type="GO" id="GO:0015833">
    <property type="term" value="P:peptide transport"/>
    <property type="evidence" value="ECO:0007669"/>
    <property type="project" value="TreeGrafter"/>
</dbReference>
<dbReference type="EMBL" id="CP030054">
    <property type="protein sequence ID" value="QAU50716.1"/>
    <property type="molecule type" value="Genomic_DNA"/>
</dbReference>
<evidence type="ECO:0000256" key="5">
    <source>
        <dbReference type="SAM" id="SignalP"/>
    </source>
</evidence>
<evidence type="ECO:0000313" key="7">
    <source>
        <dbReference type="EMBL" id="QAU50716.1"/>
    </source>
</evidence>
<evidence type="ECO:0000313" key="9">
    <source>
        <dbReference type="Proteomes" id="UP000288972"/>
    </source>
</evidence>
<evidence type="ECO:0000256" key="3">
    <source>
        <dbReference type="ARBA" id="ARBA00022448"/>
    </source>
</evidence>
<dbReference type="AlphaFoldDB" id="A0AAE5X8N6"/>
<dbReference type="PANTHER" id="PTHR30290">
    <property type="entry name" value="PERIPLASMIC BINDING COMPONENT OF ABC TRANSPORTER"/>
    <property type="match status" value="1"/>
</dbReference>
<dbReference type="Proteomes" id="UP000288972">
    <property type="component" value="Plasmid unnamed1"/>
</dbReference>
<reference evidence="7 9" key="1">
    <citation type="submission" date="2018-06" db="EMBL/GenBank/DDBJ databases">
        <title>Comparative genomics of rhizobia nodulating Arachis hypogaea in China.</title>
        <authorList>
            <person name="Li Y."/>
        </authorList>
    </citation>
    <scope>NUCLEOTIDE SEQUENCE [LARGE SCALE GENOMIC DNA]</scope>
    <source>
        <strain evidence="7 9">CCBAU 51670</strain>
        <plasmid evidence="7 9">unnamed1</plasmid>
    </source>
</reference>
<organism evidence="7 9">
    <name type="scientific">Bradyrhizobium guangzhouense</name>
    <dbReference type="NCBI Taxonomy" id="1325095"/>
    <lineage>
        <taxon>Bacteria</taxon>
        <taxon>Pseudomonadati</taxon>
        <taxon>Pseudomonadota</taxon>
        <taxon>Alphaproteobacteria</taxon>
        <taxon>Hyphomicrobiales</taxon>
        <taxon>Nitrobacteraceae</taxon>
        <taxon>Bradyrhizobium</taxon>
    </lineage>
</organism>
<dbReference type="GO" id="GO:0043190">
    <property type="term" value="C:ATP-binding cassette (ABC) transporter complex"/>
    <property type="evidence" value="ECO:0007669"/>
    <property type="project" value="InterPro"/>
</dbReference>
<dbReference type="SUPFAM" id="SSF53850">
    <property type="entry name" value="Periplasmic binding protein-like II"/>
    <property type="match status" value="1"/>
</dbReference>
<evidence type="ECO:0000256" key="4">
    <source>
        <dbReference type="ARBA" id="ARBA00022729"/>
    </source>
</evidence>
<evidence type="ECO:0000313" key="8">
    <source>
        <dbReference type="EMBL" id="RXH04275.1"/>
    </source>
</evidence>
<dbReference type="PIRSF" id="PIRSF002741">
    <property type="entry name" value="MppA"/>
    <property type="match status" value="1"/>
</dbReference>
<dbReference type="InterPro" id="IPR000914">
    <property type="entry name" value="SBP_5_dom"/>
</dbReference>
<evidence type="ECO:0000313" key="10">
    <source>
        <dbReference type="Proteomes" id="UP000290401"/>
    </source>
</evidence>
<comment type="similarity">
    <text evidence="2">Belongs to the bacterial solute-binding protein 5 family.</text>
</comment>
<dbReference type="InterPro" id="IPR030678">
    <property type="entry name" value="Peptide/Ni-bd"/>
</dbReference>
<proteinExistence type="inferred from homology"/>
<geneLocation type="plasmid" evidence="7 9">
    <name>unnamed1</name>
</geneLocation>
<dbReference type="Proteomes" id="UP000290401">
    <property type="component" value="Unassembled WGS sequence"/>
</dbReference>
<dbReference type="GO" id="GO:0030288">
    <property type="term" value="C:outer membrane-bounded periplasmic space"/>
    <property type="evidence" value="ECO:0007669"/>
    <property type="project" value="UniProtKB-ARBA"/>
</dbReference>
<evidence type="ECO:0000256" key="2">
    <source>
        <dbReference type="ARBA" id="ARBA00005695"/>
    </source>
</evidence>
<accession>A0AAE5X8N6</accession>
<keyword evidence="7" id="KW-0614">Plasmid</keyword>
<dbReference type="KEGG" id="bgz:XH91_35730"/>
<feature type="domain" description="Solute-binding protein family 5" evidence="6">
    <location>
        <begin position="85"/>
        <end position="450"/>
    </location>
</feature>
<dbReference type="Gene3D" id="3.40.190.10">
    <property type="entry name" value="Periplasmic binding protein-like II"/>
    <property type="match status" value="1"/>
</dbReference>
<dbReference type="InterPro" id="IPR039424">
    <property type="entry name" value="SBP_5"/>
</dbReference>
<feature type="signal peptide" evidence="5">
    <location>
        <begin position="1"/>
        <end position="41"/>
    </location>
</feature>
<evidence type="ECO:0000256" key="1">
    <source>
        <dbReference type="ARBA" id="ARBA00004418"/>
    </source>
</evidence>
<keyword evidence="4 5" id="KW-0732">Signal</keyword>
<sequence>MSQMPKSTARCFIHRPARLKRRFAAIASVAALLMTVSPGGAETLKWARSLDVQTLDPHAYNENVTFAFNRQMYEGLVERSDDGKLIGVLATEWRMLPDHPDVWEFKLRRNVTFHDGAPFKADDAAFSIQRAMAPTSNVRTYLAAAAVEEAIAKDDYTVQVKTKGPSPLLPENLASIFIMNRAWAEKNDSVVPQDFKGGKENYAARHENGTGAYRLVSRESDRRSELEAYDKYWGIGQFPIDIDRIIYTPIQSAATRVSALISGEVNFLQDVPPQDISRLEQNESLRVVRGPEIRTVFLGVNTSANTLASGEAKGNPFADKRVRHAMNMSIDRLAIKSAIMRGESVPLGTIISPIADGYTEELGKFPKLNIDQAKQLMAEAGYPNGFSVTLNCPNDGMVNDERICQAVVAMLAKIGVTVHLDVQPSAVVWPLVLNRKTDFYLMTWGSYDSQLIFDNLVHSRGAWAAANYKNPEIDAKIELLRSEADPQRRKTIIAEIWKTVQDECFYLPIHAQVLARATQKKIHVTPNVGNQISVKTIKVDK</sequence>